<sequence length="263" mass="25729">MATITSLVDTTTGTNQGKPGDTVQINGTALSTTARVNFGSAAVTPTTVTATQVTFVIPNTAPCSGQVSISVTSNTGATNNTLPFFVIATPTTTGLSVSCVSAATGGAVTLFGTNFLTGTQVGVGTVGNVAVTPTQPSQVTFTAPANTGQVGTVSTQPVTITTSGGTSTSGTTLIDYYLSPAITSVVPAAGTDGDQITINGTGFVNVDTVTFTDSAAATATAVFTPISDTLLVATVPAGLATGAGTITVHTCGGNSNAQAFTIT</sequence>
<gene>
    <name evidence="3" type="ORF">ADL28_31335</name>
</gene>
<dbReference type="RefSeq" id="WP_059147157.1">
    <property type="nucleotide sequence ID" value="NZ_LLZJ01000381.1"/>
</dbReference>
<dbReference type="AlphaFoldDB" id="A0A0X3VSW0"/>
<dbReference type="Pfam" id="PF01833">
    <property type="entry name" value="TIG"/>
    <property type="match status" value="2"/>
</dbReference>
<dbReference type="EMBL" id="LLZJ01000381">
    <property type="protein sequence ID" value="KUL47789.1"/>
    <property type="molecule type" value="Genomic_DNA"/>
</dbReference>
<comment type="caution">
    <text evidence="3">The sequence shown here is derived from an EMBL/GenBank/DDBJ whole genome shotgun (WGS) entry which is preliminary data.</text>
</comment>
<feature type="region of interest" description="Disordered" evidence="1">
    <location>
        <begin position="1"/>
        <end position="21"/>
    </location>
</feature>
<evidence type="ECO:0000256" key="1">
    <source>
        <dbReference type="SAM" id="MobiDB-lite"/>
    </source>
</evidence>
<feature type="domain" description="IPT/TIG" evidence="2">
    <location>
        <begin position="12"/>
        <end position="82"/>
    </location>
</feature>
<evidence type="ECO:0000259" key="2">
    <source>
        <dbReference type="Pfam" id="PF01833"/>
    </source>
</evidence>
<dbReference type="GO" id="GO:0005975">
    <property type="term" value="P:carbohydrate metabolic process"/>
    <property type="evidence" value="ECO:0007669"/>
    <property type="project" value="UniProtKB-ARBA"/>
</dbReference>
<evidence type="ECO:0000313" key="4">
    <source>
        <dbReference type="Proteomes" id="UP000053413"/>
    </source>
</evidence>
<dbReference type="InterPro" id="IPR002909">
    <property type="entry name" value="IPT_dom"/>
</dbReference>
<proteinExistence type="predicted"/>
<protein>
    <recommendedName>
        <fullName evidence="2">IPT/TIG domain-containing protein</fullName>
    </recommendedName>
</protein>
<dbReference type="SUPFAM" id="SSF81296">
    <property type="entry name" value="E set domains"/>
    <property type="match status" value="2"/>
</dbReference>
<name>A0A0X3VSW0_STRVO</name>
<dbReference type="Proteomes" id="UP000053413">
    <property type="component" value="Unassembled WGS sequence"/>
</dbReference>
<feature type="domain" description="IPT/TIG" evidence="2">
    <location>
        <begin position="180"/>
        <end position="262"/>
    </location>
</feature>
<dbReference type="InterPro" id="IPR013783">
    <property type="entry name" value="Ig-like_fold"/>
</dbReference>
<dbReference type="Gene3D" id="2.60.40.10">
    <property type="entry name" value="Immunoglobulins"/>
    <property type="match status" value="2"/>
</dbReference>
<reference evidence="4" key="1">
    <citation type="submission" date="2015-10" db="EMBL/GenBank/DDBJ databases">
        <authorList>
            <person name="Ju K.-S."/>
            <person name="Doroghazi J.R."/>
            <person name="Metcalf W.W."/>
        </authorList>
    </citation>
    <scope>NUCLEOTIDE SEQUENCE [LARGE SCALE GENOMIC DNA]</scope>
    <source>
        <strain evidence="4">NRRL F-8817</strain>
    </source>
</reference>
<accession>A0A0X3VSW0</accession>
<dbReference type="InterPro" id="IPR014756">
    <property type="entry name" value="Ig_E-set"/>
</dbReference>
<evidence type="ECO:0000313" key="3">
    <source>
        <dbReference type="EMBL" id="KUL47789.1"/>
    </source>
</evidence>
<organism evidence="3 4">
    <name type="scientific">Streptomyces violaceusniger</name>
    <dbReference type="NCBI Taxonomy" id="68280"/>
    <lineage>
        <taxon>Bacteria</taxon>
        <taxon>Bacillati</taxon>
        <taxon>Actinomycetota</taxon>
        <taxon>Actinomycetes</taxon>
        <taxon>Kitasatosporales</taxon>
        <taxon>Streptomycetaceae</taxon>
        <taxon>Streptomyces</taxon>
        <taxon>Streptomyces violaceusniger group</taxon>
    </lineage>
</organism>